<keyword evidence="1" id="KW-0343">GTPase activation</keyword>
<dbReference type="PANTHER" id="PTHR14130:SF14">
    <property type="entry name" value="RHO GTPASE-ACTIVATING PROTEIN 92B"/>
    <property type="match status" value="1"/>
</dbReference>
<dbReference type="GO" id="GO:0005096">
    <property type="term" value="F:GTPase activator activity"/>
    <property type="evidence" value="ECO:0007669"/>
    <property type="project" value="UniProtKB-KW"/>
</dbReference>
<dbReference type="Proteomes" id="UP000887565">
    <property type="component" value="Unplaced"/>
</dbReference>
<dbReference type="AlphaFoldDB" id="A0A915KBT1"/>
<reference evidence="6" key="1">
    <citation type="submission" date="2022-11" db="UniProtKB">
        <authorList>
            <consortium name="WormBaseParasite"/>
        </authorList>
    </citation>
    <scope>IDENTIFICATION</scope>
</reference>
<feature type="domain" description="Rho-GAP" evidence="4">
    <location>
        <begin position="249"/>
        <end position="437"/>
    </location>
</feature>
<feature type="coiled-coil region" evidence="3">
    <location>
        <begin position="131"/>
        <end position="161"/>
    </location>
</feature>
<dbReference type="PROSITE" id="PS50238">
    <property type="entry name" value="RHOGAP"/>
    <property type="match status" value="1"/>
</dbReference>
<organism evidence="5 6">
    <name type="scientific">Romanomermis culicivorax</name>
    <name type="common">Nematode worm</name>
    <dbReference type="NCBI Taxonomy" id="13658"/>
    <lineage>
        <taxon>Eukaryota</taxon>
        <taxon>Metazoa</taxon>
        <taxon>Ecdysozoa</taxon>
        <taxon>Nematoda</taxon>
        <taxon>Enoplea</taxon>
        <taxon>Dorylaimia</taxon>
        <taxon>Mermithida</taxon>
        <taxon>Mermithoidea</taxon>
        <taxon>Mermithidae</taxon>
        <taxon>Romanomermis</taxon>
    </lineage>
</organism>
<dbReference type="InterPro" id="IPR008936">
    <property type="entry name" value="Rho_GTPase_activation_prot"/>
</dbReference>
<protein>
    <submittedName>
        <fullName evidence="6">Rho-GAP domain-containing protein</fullName>
    </submittedName>
</protein>
<dbReference type="WBParaSite" id="nRc.2.0.1.t36167-RA">
    <property type="protein sequence ID" value="nRc.2.0.1.t36167-RA"/>
    <property type="gene ID" value="nRc.2.0.1.g36167"/>
</dbReference>
<evidence type="ECO:0000256" key="3">
    <source>
        <dbReference type="SAM" id="Coils"/>
    </source>
</evidence>
<keyword evidence="3" id="KW-0175">Coiled coil</keyword>
<proteinExistence type="predicted"/>
<keyword evidence="5" id="KW-1185">Reference proteome</keyword>
<dbReference type="SUPFAM" id="SSF48350">
    <property type="entry name" value="GTPase activation domain, GAP"/>
    <property type="match status" value="1"/>
</dbReference>
<dbReference type="InterPro" id="IPR027267">
    <property type="entry name" value="AH/BAR_dom_sf"/>
</dbReference>
<accession>A0A915KBT1</accession>
<dbReference type="GO" id="GO:0005737">
    <property type="term" value="C:cytoplasm"/>
    <property type="evidence" value="ECO:0007669"/>
    <property type="project" value="InterPro"/>
</dbReference>
<dbReference type="SMART" id="SM00324">
    <property type="entry name" value="RhoGAP"/>
    <property type="match status" value="1"/>
</dbReference>
<dbReference type="SMART" id="SM00721">
    <property type="entry name" value="BAR"/>
    <property type="match status" value="1"/>
</dbReference>
<dbReference type="GO" id="GO:0032956">
    <property type="term" value="P:regulation of actin cytoskeleton organization"/>
    <property type="evidence" value="ECO:0007669"/>
    <property type="project" value="TreeGrafter"/>
</dbReference>
<dbReference type="InterPro" id="IPR047165">
    <property type="entry name" value="RHG17/44/SH3BP1-like"/>
</dbReference>
<dbReference type="GO" id="GO:0007165">
    <property type="term" value="P:signal transduction"/>
    <property type="evidence" value="ECO:0007669"/>
    <property type="project" value="InterPro"/>
</dbReference>
<dbReference type="InterPro" id="IPR000198">
    <property type="entry name" value="RhoGAP_dom"/>
</dbReference>
<evidence type="ECO:0000313" key="5">
    <source>
        <dbReference type="Proteomes" id="UP000887565"/>
    </source>
</evidence>
<dbReference type="Gene3D" id="1.20.1270.60">
    <property type="entry name" value="Arfaptin homology (AH) domain/BAR domain"/>
    <property type="match status" value="1"/>
</dbReference>
<dbReference type="Pfam" id="PF00620">
    <property type="entry name" value="RhoGAP"/>
    <property type="match status" value="1"/>
</dbReference>
<evidence type="ECO:0000256" key="2">
    <source>
        <dbReference type="ARBA" id="ARBA00022553"/>
    </source>
</evidence>
<evidence type="ECO:0000256" key="1">
    <source>
        <dbReference type="ARBA" id="ARBA00022468"/>
    </source>
</evidence>
<evidence type="ECO:0000259" key="4">
    <source>
        <dbReference type="PROSITE" id="PS50238"/>
    </source>
</evidence>
<keyword evidence="2" id="KW-0597">Phosphoprotein</keyword>
<name>A0A915KBT1_ROMCU</name>
<dbReference type="Gene3D" id="1.10.555.10">
    <property type="entry name" value="Rho GTPase activation protein"/>
    <property type="match status" value="1"/>
</dbReference>
<dbReference type="FunFam" id="1.10.555.10:FF:000001">
    <property type="entry name" value="Rho GTPase activating protein 44"/>
    <property type="match status" value="1"/>
</dbReference>
<dbReference type="PANTHER" id="PTHR14130">
    <property type="entry name" value="3BP-1 RELATED RHOGAP"/>
    <property type="match status" value="1"/>
</dbReference>
<dbReference type="SUPFAM" id="SSF103657">
    <property type="entry name" value="BAR/IMD domain-like"/>
    <property type="match status" value="1"/>
</dbReference>
<dbReference type="OMA" id="SDWIQAS"/>
<dbReference type="InterPro" id="IPR004148">
    <property type="entry name" value="BAR_dom"/>
</dbReference>
<dbReference type="GO" id="GO:0035020">
    <property type="term" value="P:regulation of Rac protein signal transduction"/>
    <property type="evidence" value="ECO:0007669"/>
    <property type="project" value="TreeGrafter"/>
</dbReference>
<sequence length="440" mass="50518">MDAAKKNFRRFQQRANQNLGLSEKTDVIGADVHKVEEKVETFIEVLVRLKQKYVECLRSKSKEENVEKRRKKLNEFVLGTTFVNDAKFMEEASFDGLFSDLLKLFGASLLNVSDEIAQSEFNIEKRVFEPLSKLADDHKNVLQLKEKLKNAVLDMDSARSRLNNAPSEKIDQLQVELDSAWNKVDNSKDNWMTEMYSLAAKELDVANLILLSAKIQLEFFKSACHNLEAVLPAMQEKVDQYSKRPVFGCPLSDHLRYSRREISVVLEVCCSALLELGVKEEGLFRLSGSAAKIKKLKAMFDIDELDLSDWDTLPHSIAGTLKLYLRELPEPLMTYHLYNEWIKAAEEKETESRLKNLKYVCERLPETNFKNIRYLFRFLAKVVENQQFTKMNFHNLAIVMAPNLLRSPCTSVDEGFRDNAAITNVVDCLISNVDYFFPGG</sequence>
<dbReference type="Pfam" id="PF03114">
    <property type="entry name" value="BAR"/>
    <property type="match status" value="1"/>
</dbReference>
<evidence type="ECO:0000313" key="6">
    <source>
        <dbReference type="WBParaSite" id="nRc.2.0.1.t36167-RA"/>
    </source>
</evidence>